<dbReference type="InterPro" id="IPR007583">
    <property type="entry name" value="GRASP55_65"/>
</dbReference>
<dbReference type="GO" id="GO:0007030">
    <property type="term" value="P:Golgi organization"/>
    <property type="evidence" value="ECO:0007669"/>
    <property type="project" value="TreeGrafter"/>
</dbReference>
<dbReference type="SUPFAM" id="SSF50156">
    <property type="entry name" value="PDZ domain-like"/>
    <property type="match status" value="2"/>
</dbReference>
<dbReference type="EMBL" id="JAGTXO010000004">
    <property type="protein sequence ID" value="KAG8468376.1"/>
    <property type="molecule type" value="Genomic_DNA"/>
</dbReference>
<feature type="domain" description="PDZ GRASP-type" evidence="7">
    <location>
        <begin position="22"/>
        <end position="112"/>
    </location>
</feature>
<comment type="caution">
    <text evidence="8">The sequence shown here is derived from an EMBL/GenBank/DDBJ whole genome shotgun (WGS) entry which is preliminary data.</text>
</comment>
<keyword evidence="9" id="KW-1185">Reference proteome</keyword>
<evidence type="ECO:0000313" key="8">
    <source>
        <dbReference type="EMBL" id="KAG8468376.1"/>
    </source>
</evidence>
<dbReference type="Gene3D" id="2.30.42.10">
    <property type="match status" value="2"/>
</dbReference>
<dbReference type="OrthoDB" id="3318at2759"/>
<evidence type="ECO:0000256" key="6">
    <source>
        <dbReference type="SAM" id="MobiDB-lite"/>
    </source>
</evidence>
<dbReference type="Pfam" id="PF04495">
    <property type="entry name" value="GRASP55_65"/>
    <property type="match status" value="1"/>
</dbReference>
<proteinExistence type="predicted"/>
<dbReference type="PANTHER" id="PTHR12893:SF0">
    <property type="entry name" value="GRASP65"/>
    <property type="match status" value="1"/>
</dbReference>
<dbReference type="PANTHER" id="PTHR12893">
    <property type="entry name" value="GOLGI REASSEMBLY STACKING PROTEIN GRASP"/>
    <property type="match status" value="1"/>
</dbReference>
<evidence type="ECO:0000256" key="3">
    <source>
        <dbReference type="ARBA" id="ARBA00023034"/>
    </source>
</evidence>
<keyword evidence="5" id="KW-0479">Metal-binding</keyword>
<dbReference type="Proteomes" id="UP000751190">
    <property type="component" value="Unassembled WGS sequence"/>
</dbReference>
<comment type="subcellular location">
    <subcellularLocation>
        <location evidence="1">Golgi apparatus membrane</location>
    </subcellularLocation>
</comment>
<keyword evidence="4" id="KW-0472">Membrane</keyword>
<organism evidence="8 9">
    <name type="scientific">Diacronema lutheri</name>
    <name type="common">Unicellular marine alga</name>
    <name type="synonym">Monochrysis lutheri</name>
    <dbReference type="NCBI Taxonomy" id="2081491"/>
    <lineage>
        <taxon>Eukaryota</taxon>
        <taxon>Haptista</taxon>
        <taxon>Haptophyta</taxon>
        <taxon>Pavlovophyceae</taxon>
        <taxon>Pavlovales</taxon>
        <taxon>Pavlovaceae</taxon>
        <taxon>Diacronema</taxon>
    </lineage>
</organism>
<accession>A0A8J5XSY3</accession>
<evidence type="ECO:0000256" key="5">
    <source>
        <dbReference type="PIRSR" id="PIRSR607583-1"/>
    </source>
</evidence>
<evidence type="ECO:0000259" key="7">
    <source>
        <dbReference type="PROSITE" id="PS51865"/>
    </source>
</evidence>
<keyword evidence="5" id="KW-0862">Zinc</keyword>
<feature type="region of interest" description="Disordered" evidence="6">
    <location>
        <begin position="226"/>
        <end position="273"/>
    </location>
</feature>
<sequence length="273" mass="29588">MGLVPSAEADHEEMLDVIGKEHGYRVHHVEAGSPGDQAGLVSILDYIVVANGIRVDQEDGQLVQMIAESKDEPMRLCIFNTHTLRTREVTLTPNDKWGGSGLLGVTIRFDVLHSPDKHTLHVLDVYESSPASYAGLEGNNDYIIAVGDLLFSGINEFMDIIHHNINRDVRLYVYNAATESVRECTIVPDNGWGGEGVLGCALGAGYLHSLPQSRLRVSRRVIPIGGGADAEPATDRARAARQPEPPLSRLPEPLLDAPTRVDPPPPLSVADGE</sequence>
<dbReference type="OMA" id="FERAGEN"/>
<reference evidence="8" key="1">
    <citation type="submission" date="2021-05" db="EMBL/GenBank/DDBJ databases">
        <title>The genome of the haptophyte Pavlova lutheri (Diacronema luteri, Pavlovales) - a model for lipid biosynthesis in eukaryotic algae.</title>
        <authorList>
            <person name="Hulatt C.J."/>
            <person name="Posewitz M.C."/>
        </authorList>
    </citation>
    <scope>NUCLEOTIDE SEQUENCE</scope>
    <source>
        <strain evidence="8">NIVA-4/92</strain>
    </source>
</reference>
<name>A0A8J5XSY3_DIALT</name>
<dbReference type="InterPro" id="IPR036034">
    <property type="entry name" value="PDZ_sf"/>
</dbReference>
<evidence type="ECO:0000313" key="9">
    <source>
        <dbReference type="Proteomes" id="UP000751190"/>
    </source>
</evidence>
<evidence type="ECO:0000256" key="2">
    <source>
        <dbReference type="ARBA" id="ARBA00022737"/>
    </source>
</evidence>
<dbReference type="GO" id="GO:0000139">
    <property type="term" value="C:Golgi membrane"/>
    <property type="evidence" value="ECO:0007669"/>
    <property type="project" value="UniProtKB-SubCell"/>
</dbReference>
<feature type="domain" description="PDZ GRASP-type" evidence="7">
    <location>
        <begin position="118"/>
        <end position="207"/>
    </location>
</feature>
<keyword evidence="2" id="KW-0677">Repeat</keyword>
<dbReference type="PROSITE" id="PS51865">
    <property type="entry name" value="PDZ_GRASP"/>
    <property type="match status" value="2"/>
</dbReference>
<evidence type="ECO:0000256" key="4">
    <source>
        <dbReference type="ARBA" id="ARBA00023136"/>
    </source>
</evidence>
<protein>
    <recommendedName>
        <fullName evidence="7">PDZ GRASP-type domain-containing protein</fullName>
    </recommendedName>
</protein>
<dbReference type="GO" id="GO:0046872">
    <property type="term" value="F:metal ion binding"/>
    <property type="evidence" value="ECO:0007669"/>
    <property type="project" value="UniProtKB-KW"/>
</dbReference>
<dbReference type="InterPro" id="IPR024958">
    <property type="entry name" value="GRASP_PDZ"/>
</dbReference>
<gene>
    <name evidence="8" type="ORF">KFE25_013459</name>
</gene>
<feature type="binding site" evidence="5">
    <location>
        <position position="27"/>
    </location>
    <ligand>
        <name>Zn(2+)</name>
        <dbReference type="ChEBI" id="CHEBI:29105"/>
    </ligand>
</feature>
<keyword evidence="3" id="KW-0333">Golgi apparatus</keyword>
<evidence type="ECO:0000256" key="1">
    <source>
        <dbReference type="ARBA" id="ARBA00004394"/>
    </source>
</evidence>
<dbReference type="AlphaFoldDB" id="A0A8J5XSY3"/>